<evidence type="ECO:0000256" key="1">
    <source>
        <dbReference type="ARBA" id="ARBA00023015"/>
    </source>
</evidence>
<feature type="domain" description="HTH araC/xylS-type" evidence="4">
    <location>
        <begin position="47"/>
        <end position="145"/>
    </location>
</feature>
<dbReference type="Pfam" id="PF12833">
    <property type="entry name" value="HTH_18"/>
    <property type="match status" value="1"/>
</dbReference>
<dbReference type="PANTHER" id="PTHR43280:SF32">
    <property type="entry name" value="TRANSCRIPTIONAL REGULATORY PROTEIN"/>
    <property type="match status" value="1"/>
</dbReference>
<name>A0A1G7EJ51_9FLAO</name>
<dbReference type="GO" id="GO:0003700">
    <property type="term" value="F:DNA-binding transcription factor activity"/>
    <property type="evidence" value="ECO:0007669"/>
    <property type="project" value="InterPro"/>
</dbReference>
<dbReference type="PROSITE" id="PS01124">
    <property type="entry name" value="HTH_ARAC_FAMILY_2"/>
    <property type="match status" value="1"/>
</dbReference>
<evidence type="ECO:0000313" key="6">
    <source>
        <dbReference type="Proteomes" id="UP000198517"/>
    </source>
</evidence>
<dbReference type="Gene3D" id="1.10.10.60">
    <property type="entry name" value="Homeodomain-like"/>
    <property type="match status" value="2"/>
</dbReference>
<sequence>MLRKRIHRPSKTQNEAIIAIMQLISLNLIEIQEQHIDMVPYCSGIFAAFLQLVHQHYKAHHDLLFYADKLHMSTTYLSRIVKKMNGHTVVDFTHQTLASETAIKLKTINLTITQLADEFHFSDQSAFTKFFTRMKGVFPKDYRKNKLNDNIDYQFGLLGTIR</sequence>
<dbReference type="SMART" id="SM00342">
    <property type="entry name" value="HTH_ARAC"/>
    <property type="match status" value="1"/>
</dbReference>
<keyword evidence="3" id="KW-0804">Transcription</keyword>
<keyword evidence="6" id="KW-1185">Reference proteome</keyword>
<dbReference type="RefSeq" id="WP_176763280.1">
    <property type="nucleotide sequence ID" value="NZ_FNAS01000016.1"/>
</dbReference>
<dbReference type="Proteomes" id="UP000198517">
    <property type="component" value="Unassembled WGS sequence"/>
</dbReference>
<organism evidence="5 6">
    <name type="scientific">Riemerella columbipharyngis</name>
    <dbReference type="NCBI Taxonomy" id="1071918"/>
    <lineage>
        <taxon>Bacteria</taxon>
        <taxon>Pseudomonadati</taxon>
        <taxon>Bacteroidota</taxon>
        <taxon>Flavobacteriia</taxon>
        <taxon>Flavobacteriales</taxon>
        <taxon>Weeksellaceae</taxon>
        <taxon>Riemerella</taxon>
    </lineage>
</organism>
<dbReference type="InterPro" id="IPR018060">
    <property type="entry name" value="HTH_AraC"/>
</dbReference>
<reference evidence="5 6" key="1">
    <citation type="submission" date="2016-10" db="EMBL/GenBank/DDBJ databases">
        <authorList>
            <person name="de Groot N.N."/>
        </authorList>
    </citation>
    <scope>NUCLEOTIDE SEQUENCE [LARGE SCALE GENOMIC DNA]</scope>
    <source>
        <strain evidence="5 6">DSM 24015</strain>
    </source>
</reference>
<dbReference type="PANTHER" id="PTHR43280">
    <property type="entry name" value="ARAC-FAMILY TRANSCRIPTIONAL REGULATOR"/>
    <property type="match status" value="1"/>
</dbReference>
<evidence type="ECO:0000259" key="4">
    <source>
        <dbReference type="PROSITE" id="PS01124"/>
    </source>
</evidence>
<accession>A0A1G7EJ51</accession>
<dbReference type="InterPro" id="IPR009057">
    <property type="entry name" value="Homeodomain-like_sf"/>
</dbReference>
<proteinExistence type="predicted"/>
<dbReference type="AlphaFoldDB" id="A0A1G7EJ51"/>
<keyword evidence="2 5" id="KW-0238">DNA-binding</keyword>
<dbReference type="SUPFAM" id="SSF46689">
    <property type="entry name" value="Homeodomain-like"/>
    <property type="match status" value="1"/>
</dbReference>
<dbReference type="GO" id="GO:0043565">
    <property type="term" value="F:sequence-specific DNA binding"/>
    <property type="evidence" value="ECO:0007669"/>
    <property type="project" value="InterPro"/>
</dbReference>
<keyword evidence="1" id="KW-0805">Transcription regulation</keyword>
<dbReference type="STRING" id="1071918.SAMN05421544_11617"/>
<evidence type="ECO:0000313" key="5">
    <source>
        <dbReference type="EMBL" id="SDE63709.1"/>
    </source>
</evidence>
<dbReference type="EMBL" id="FNAS01000016">
    <property type="protein sequence ID" value="SDE63709.1"/>
    <property type="molecule type" value="Genomic_DNA"/>
</dbReference>
<evidence type="ECO:0000256" key="3">
    <source>
        <dbReference type="ARBA" id="ARBA00023163"/>
    </source>
</evidence>
<protein>
    <submittedName>
        <fullName evidence="5">AraC-type DNA-binding protein</fullName>
    </submittedName>
</protein>
<gene>
    <name evidence="5" type="ORF">SAMN05421544_11617</name>
</gene>
<evidence type="ECO:0000256" key="2">
    <source>
        <dbReference type="ARBA" id="ARBA00023125"/>
    </source>
</evidence>